<evidence type="ECO:0000313" key="1">
    <source>
        <dbReference type="EMBL" id="QHU35549.1"/>
    </source>
</evidence>
<accession>A0A6C0LXQ9</accession>
<name>A0A6C0LXQ9_9ZZZZ</name>
<dbReference type="EMBL" id="MN740609">
    <property type="protein sequence ID" value="QHU35549.1"/>
    <property type="molecule type" value="Genomic_DNA"/>
</dbReference>
<sequence>MTSERFSFSTYFDDPNFSKAIEYIMMHAMITADLLAQQRVGDTDKTETYMVEYLSTETRFRLGKLGFPRPNILYTENEQHRMTVLCLRAFATMLSDHFLTPEWLCTYLGSTTKPAEFLRKCADRLESSLHA</sequence>
<reference evidence="1" key="1">
    <citation type="journal article" date="2020" name="Nature">
        <title>Giant virus diversity and host interactions through global metagenomics.</title>
        <authorList>
            <person name="Schulz F."/>
            <person name="Roux S."/>
            <person name="Paez-Espino D."/>
            <person name="Jungbluth S."/>
            <person name="Walsh D.A."/>
            <person name="Denef V.J."/>
            <person name="McMahon K.D."/>
            <person name="Konstantinidis K.T."/>
            <person name="Eloe-Fadrosh E.A."/>
            <person name="Kyrpides N.C."/>
            <person name="Woyke T."/>
        </authorList>
    </citation>
    <scope>NUCLEOTIDE SEQUENCE</scope>
    <source>
        <strain evidence="1">GVMAG-S-1029409-49</strain>
    </source>
</reference>
<proteinExistence type="predicted"/>
<organism evidence="1">
    <name type="scientific">viral metagenome</name>
    <dbReference type="NCBI Taxonomy" id="1070528"/>
    <lineage>
        <taxon>unclassified sequences</taxon>
        <taxon>metagenomes</taxon>
        <taxon>organismal metagenomes</taxon>
    </lineage>
</organism>
<protein>
    <submittedName>
        <fullName evidence="1">Uncharacterized protein</fullName>
    </submittedName>
</protein>
<dbReference type="AlphaFoldDB" id="A0A6C0LXQ9"/>